<evidence type="ECO:0000256" key="6">
    <source>
        <dbReference type="SAM" id="MobiDB-lite"/>
    </source>
</evidence>
<name>W0SJ62_9PROT</name>
<comment type="similarity">
    <text evidence="5">Belongs to the bacterial ribosomal protein bL25 family. CTC subfamily.</text>
</comment>
<dbReference type="GO" id="GO:0008097">
    <property type="term" value="F:5S rRNA binding"/>
    <property type="evidence" value="ECO:0007669"/>
    <property type="project" value="InterPro"/>
</dbReference>
<dbReference type="Proteomes" id="UP000031637">
    <property type="component" value="Chromosome"/>
</dbReference>
<dbReference type="PANTHER" id="PTHR33284">
    <property type="entry name" value="RIBOSOMAL PROTEIN L25/GLN-TRNA SYNTHETASE, ANTI-CODON-BINDING DOMAIN-CONTAINING PROTEIN"/>
    <property type="match status" value="1"/>
</dbReference>
<dbReference type="InterPro" id="IPR020930">
    <property type="entry name" value="Ribosomal_uL5_bac-type"/>
</dbReference>
<comment type="function">
    <text evidence="5">This is one of the proteins that binds to the 5S RNA in the ribosome where it forms part of the central protuberance.</text>
</comment>
<organism evidence="9 10">
    <name type="scientific">Sulfuritalea hydrogenivorans sk43H</name>
    <dbReference type="NCBI Taxonomy" id="1223802"/>
    <lineage>
        <taxon>Bacteria</taxon>
        <taxon>Pseudomonadati</taxon>
        <taxon>Pseudomonadota</taxon>
        <taxon>Betaproteobacteria</taxon>
        <taxon>Nitrosomonadales</taxon>
        <taxon>Sterolibacteriaceae</taxon>
        <taxon>Sulfuritalea</taxon>
    </lineage>
</organism>
<dbReference type="InterPro" id="IPR011035">
    <property type="entry name" value="Ribosomal_bL25/Gln-tRNA_synth"/>
</dbReference>
<dbReference type="InterPro" id="IPR020055">
    <property type="entry name" value="Ribosomal_bL25_short"/>
</dbReference>
<dbReference type="NCBIfam" id="NF004128">
    <property type="entry name" value="PRK05618.1-2"/>
    <property type="match status" value="1"/>
</dbReference>
<feature type="region of interest" description="Disordered" evidence="6">
    <location>
        <begin position="1"/>
        <end position="20"/>
    </location>
</feature>
<dbReference type="NCBIfam" id="NF004130">
    <property type="entry name" value="PRK05618.1-5"/>
    <property type="match status" value="1"/>
</dbReference>
<feature type="domain" description="Large ribosomal subunit protein bL25 beta" evidence="8">
    <location>
        <begin position="100"/>
        <end position="185"/>
    </location>
</feature>
<evidence type="ECO:0000256" key="5">
    <source>
        <dbReference type="HAMAP-Rule" id="MF_01334"/>
    </source>
</evidence>
<keyword evidence="4 5" id="KW-0687">Ribonucleoprotein</keyword>
<dbReference type="GO" id="GO:0003735">
    <property type="term" value="F:structural constituent of ribosome"/>
    <property type="evidence" value="ECO:0007669"/>
    <property type="project" value="InterPro"/>
</dbReference>
<dbReference type="PANTHER" id="PTHR33284:SF1">
    <property type="entry name" value="RIBOSOMAL PROTEIN L25_GLN-TRNA SYNTHETASE, ANTI-CODON-BINDING DOMAIN-CONTAINING PROTEIN"/>
    <property type="match status" value="1"/>
</dbReference>
<dbReference type="InterPro" id="IPR037121">
    <property type="entry name" value="Ribosomal_bL25_C"/>
</dbReference>
<evidence type="ECO:0000256" key="4">
    <source>
        <dbReference type="ARBA" id="ARBA00023274"/>
    </source>
</evidence>
<dbReference type="AlphaFoldDB" id="W0SJ62"/>
<dbReference type="Gene3D" id="2.40.240.10">
    <property type="entry name" value="Ribosomal Protein L25, Chain P"/>
    <property type="match status" value="1"/>
</dbReference>
<reference evidence="9 10" key="1">
    <citation type="journal article" date="2014" name="Syst. Appl. Microbiol.">
        <title>Complete genomes of freshwater sulfur oxidizers Sulfuricella denitrificans skB26 and Sulfuritalea hydrogenivorans sk43H: genetic insights into the sulfur oxidation pathway of betaproteobacteria.</title>
        <authorList>
            <person name="Watanabe T."/>
            <person name="Kojima H."/>
            <person name="Fukui M."/>
        </authorList>
    </citation>
    <scope>NUCLEOTIDE SEQUENCE [LARGE SCALE GENOMIC DNA]</scope>
    <source>
        <strain evidence="9">DSM22779</strain>
    </source>
</reference>
<gene>
    <name evidence="5" type="primary">rplY</name>
    <name evidence="5" type="synonym">ctc</name>
    <name evidence="9" type="ORF">SUTH_03306</name>
</gene>
<dbReference type="KEGG" id="shd:SUTH_03306"/>
<keyword evidence="10" id="KW-1185">Reference proteome</keyword>
<dbReference type="InterPro" id="IPR020056">
    <property type="entry name" value="Rbsml_bL25/Gln-tRNA_synth_N"/>
</dbReference>
<dbReference type="GO" id="GO:0022625">
    <property type="term" value="C:cytosolic large ribosomal subunit"/>
    <property type="evidence" value="ECO:0007669"/>
    <property type="project" value="TreeGrafter"/>
</dbReference>
<proteinExistence type="inferred from homology"/>
<dbReference type="Pfam" id="PF14693">
    <property type="entry name" value="Ribosomal_TL5_C"/>
    <property type="match status" value="1"/>
</dbReference>
<keyword evidence="3 5" id="KW-0689">Ribosomal protein</keyword>
<dbReference type="OrthoDB" id="9806411at2"/>
<feature type="domain" description="Large ribosomal subunit protein bL25 L25" evidence="7">
    <location>
        <begin position="6"/>
        <end position="92"/>
    </location>
</feature>
<dbReference type="NCBIfam" id="TIGR00731">
    <property type="entry name" value="bL25_bact_ctc"/>
    <property type="match status" value="1"/>
</dbReference>
<sequence length="220" mass="24458">MQLEFNANKRDGQGTGASRRLRRTGRVPGILYGGTAKPQQIDIDHNELFQLLRKEAFYSSVLNVNFDGKKEMCLLRDVQRHPYRPVILHVDFQRVDATHKLHQKVPLHFVNADVSPGVKLSGGMVQHVMSDLDVRCLAKDLPTFIEVDLKDMVAGHSMHVSHLKLPAGVEAVLHKGEDPVVATVIVRGGKAEEEVPVEAAPVVAPVEKKAEKKSEKTDKR</sequence>
<protein>
    <recommendedName>
        <fullName evidence="5">Large ribosomal subunit protein bL25</fullName>
    </recommendedName>
    <alternativeName>
        <fullName evidence="5">General stress protein CTC</fullName>
    </alternativeName>
</protein>
<dbReference type="HAMAP" id="MF_01334">
    <property type="entry name" value="Ribosomal_bL25_CTC"/>
    <property type="match status" value="1"/>
</dbReference>
<accession>W0SJ62</accession>
<dbReference type="RefSeq" id="WP_052473726.1">
    <property type="nucleotide sequence ID" value="NZ_AP012547.1"/>
</dbReference>
<dbReference type="HAMAP" id="MF_01336">
    <property type="entry name" value="Ribosomal_bL25"/>
    <property type="match status" value="1"/>
</dbReference>
<evidence type="ECO:0000259" key="8">
    <source>
        <dbReference type="Pfam" id="PF14693"/>
    </source>
</evidence>
<dbReference type="STRING" id="1223802.SUTH_03306"/>
<feature type="compositionally biased region" description="Basic and acidic residues" evidence="6">
    <location>
        <begin position="206"/>
        <end position="220"/>
    </location>
</feature>
<keyword evidence="2 5" id="KW-0694">RNA-binding</keyword>
<dbReference type="NCBIfam" id="NF004612">
    <property type="entry name" value="PRK05943.1"/>
    <property type="match status" value="1"/>
</dbReference>
<evidence type="ECO:0000256" key="1">
    <source>
        <dbReference type="ARBA" id="ARBA00022730"/>
    </source>
</evidence>
<evidence type="ECO:0000259" key="7">
    <source>
        <dbReference type="Pfam" id="PF01386"/>
    </source>
</evidence>
<evidence type="ECO:0000313" key="9">
    <source>
        <dbReference type="EMBL" id="BAO31077.1"/>
    </source>
</evidence>
<dbReference type="GO" id="GO:0006412">
    <property type="term" value="P:translation"/>
    <property type="evidence" value="ECO:0007669"/>
    <property type="project" value="UniProtKB-UniRule"/>
</dbReference>
<evidence type="ECO:0000313" key="10">
    <source>
        <dbReference type="Proteomes" id="UP000031637"/>
    </source>
</evidence>
<comment type="subunit">
    <text evidence="5">Part of the 50S ribosomal subunit; part of the 5S rRNA/L5/L18/L25 subcomplex. Contacts the 5S rRNA. Binds to the 5S rRNA independently of L5 and L18.</text>
</comment>
<dbReference type="Pfam" id="PF01386">
    <property type="entry name" value="Ribosomal_L25p"/>
    <property type="match status" value="1"/>
</dbReference>
<keyword evidence="1 5" id="KW-0699">rRNA-binding</keyword>
<dbReference type="InterPro" id="IPR001021">
    <property type="entry name" value="Ribosomal_bL25_long"/>
</dbReference>
<dbReference type="InterPro" id="IPR029751">
    <property type="entry name" value="Ribosomal_L25_dom"/>
</dbReference>
<evidence type="ECO:0000256" key="3">
    <source>
        <dbReference type="ARBA" id="ARBA00022980"/>
    </source>
</evidence>
<dbReference type="SUPFAM" id="SSF50715">
    <property type="entry name" value="Ribosomal protein L25-like"/>
    <property type="match status" value="1"/>
</dbReference>
<dbReference type="HOGENOM" id="CLU_075939_0_1_4"/>
<evidence type="ECO:0000256" key="2">
    <source>
        <dbReference type="ARBA" id="ARBA00022884"/>
    </source>
</evidence>
<dbReference type="CDD" id="cd00495">
    <property type="entry name" value="Ribosomal_L25_TL5_CTC"/>
    <property type="match status" value="1"/>
</dbReference>
<feature type="region of interest" description="Disordered" evidence="6">
    <location>
        <begin position="192"/>
        <end position="220"/>
    </location>
</feature>
<dbReference type="InterPro" id="IPR020057">
    <property type="entry name" value="Ribosomal_bL25_b-dom"/>
</dbReference>
<dbReference type="EMBL" id="AP012547">
    <property type="protein sequence ID" value="BAO31077.1"/>
    <property type="molecule type" value="Genomic_DNA"/>
</dbReference>
<dbReference type="Gene3D" id="2.170.120.20">
    <property type="entry name" value="Ribosomal protein L25, beta domain"/>
    <property type="match status" value="1"/>
</dbReference>